<reference evidence="1 2" key="1">
    <citation type="submission" date="2019-09" db="EMBL/GenBank/DDBJ databases">
        <title>Isolation of a novel species in the genus Cupriavidus from patients with sepsis using whole genome sequencing.</title>
        <authorList>
            <person name="Kweon O.J."/>
            <person name="Lee M.-K."/>
        </authorList>
    </citation>
    <scope>NUCLEOTIDE SEQUENCE [LARGE SCALE GENOMIC DNA]</scope>
    <source>
        <strain evidence="1 2">MKL-01</strain>
    </source>
</reference>
<organism evidence="1 2">
    <name type="scientific">Cupriavidus cauae</name>
    <dbReference type="NCBI Taxonomy" id="2608999"/>
    <lineage>
        <taxon>Bacteria</taxon>
        <taxon>Pseudomonadati</taxon>
        <taxon>Pseudomonadota</taxon>
        <taxon>Betaproteobacteria</taxon>
        <taxon>Burkholderiales</taxon>
        <taxon>Burkholderiaceae</taxon>
        <taxon>Cupriavidus</taxon>
    </lineage>
</organism>
<sequence length="742" mass="81249">MPLDTSPPLSVRPCDSTPRDCLPTATVPSGVMRAHRRGADDLRLVLLPTEILVRIAGYLRPNAALALGRACWPIFEALRRDVIEPLRLGERIRWINSLTGVQGAIRGVLAAPAESRPALFHAVAQRAQALHPLLTEPSGELLARQLQACARPWWDELYAAEDPARERLAQARSCTEAHGELLERVLASPPETRVRLLLRWFGTAGTPLPTVGQWSRIVSALPPNARGRMLALMANGIPKQEAEYAHAQAIVLAAVRNSAAAGMPLPEDHANVLANLAKRLVWDAPRDQAARLAQAWDEIESLTRRLPLPAQRNVLAELTEFVHRDDADPADRPAQLAPRWQAFIGYVGSHLPPADVAMILGRLAEHNRLEDYGLDDDDEAEANQLERPIREAIAQAAQALPGEWRVTLLARVLRYTPPDDPGMAARWDQVFVAAAAVPPEHAVAVYSDLANVVACLPIDIQENRWHALAHCAETAVNPGAMLPVLLELASHGLAPLPPQRHAALVRIGVRLPVEERGRLSAAMATTRDITPHRWRMQIAELEDLPRAARRMLASKLATVLFDYPAQGVFVQASDDVAADPGELLCARMPRTLAEALNALSEMLTLLPLAHRGAVLLSLSPMQGRWGAEQWSVPRARWLLEEALKLAPLQHHGIGIVANVLRAVALRCRNEADARALLPLLESAVRALPADARASSSFMLSSLIERLLKDQPSRDRWLAEMWALPAEDVAVATGSRKRKGAPQ</sequence>
<dbReference type="AlphaFoldDB" id="A0A5M8A5V6"/>
<keyword evidence="2" id="KW-1185">Reference proteome</keyword>
<evidence type="ECO:0000313" key="2">
    <source>
        <dbReference type="Proteomes" id="UP000324324"/>
    </source>
</evidence>
<accession>A0A5M8A5V6</accession>
<evidence type="ECO:0000313" key="1">
    <source>
        <dbReference type="EMBL" id="KAA6118029.1"/>
    </source>
</evidence>
<protein>
    <submittedName>
        <fullName evidence="1">Uncharacterized protein</fullName>
    </submittedName>
</protein>
<comment type="caution">
    <text evidence="1">The sequence shown here is derived from an EMBL/GenBank/DDBJ whole genome shotgun (WGS) entry which is preliminary data.</text>
</comment>
<gene>
    <name evidence="1" type="ORF">F1599_22370</name>
</gene>
<dbReference type="RefSeq" id="WP_150084626.1">
    <property type="nucleotide sequence ID" value="NZ_VWRN01000060.1"/>
</dbReference>
<dbReference type="Proteomes" id="UP000324324">
    <property type="component" value="Unassembled WGS sequence"/>
</dbReference>
<proteinExistence type="predicted"/>
<name>A0A5M8A5V6_9BURK</name>
<dbReference type="EMBL" id="VWRN01000060">
    <property type="protein sequence ID" value="KAA6118029.1"/>
    <property type="molecule type" value="Genomic_DNA"/>
</dbReference>